<sequence>MLNPSTADAFQDDPTIRRCIGFARAWGFGGLEVVNLYSFRTSFPAELKKAAQPNGTDNDAHLLEAVAGAAQVIAAWGNHGDSGRVAALMQQLRAAAGQVLCLGQTRTGAPRHPLYVPAATQPVGYTR</sequence>
<name>A0ABP7QLM6_9BACT</name>
<gene>
    <name evidence="1" type="ORF">GCM10022407_32050</name>
</gene>
<keyword evidence="2" id="KW-1185">Reference proteome</keyword>
<dbReference type="Proteomes" id="UP001501556">
    <property type="component" value="Unassembled WGS sequence"/>
</dbReference>
<comment type="caution">
    <text evidence="1">The sequence shown here is derived from an EMBL/GenBank/DDBJ whole genome shotgun (WGS) entry which is preliminary data.</text>
</comment>
<accession>A0ABP7QLM6</accession>
<dbReference type="EMBL" id="BAABDI010000026">
    <property type="protein sequence ID" value="GAA3984635.1"/>
    <property type="molecule type" value="Genomic_DNA"/>
</dbReference>
<evidence type="ECO:0000313" key="2">
    <source>
        <dbReference type="Proteomes" id="UP001501556"/>
    </source>
</evidence>
<evidence type="ECO:0008006" key="3">
    <source>
        <dbReference type="Google" id="ProtNLM"/>
    </source>
</evidence>
<reference evidence="2" key="1">
    <citation type="journal article" date="2019" name="Int. J. Syst. Evol. Microbiol.">
        <title>The Global Catalogue of Microorganisms (GCM) 10K type strain sequencing project: providing services to taxonomists for standard genome sequencing and annotation.</title>
        <authorList>
            <consortium name="The Broad Institute Genomics Platform"/>
            <consortium name="The Broad Institute Genome Sequencing Center for Infectious Disease"/>
            <person name="Wu L."/>
            <person name="Ma J."/>
        </authorList>
    </citation>
    <scope>NUCLEOTIDE SEQUENCE [LARGE SCALE GENOMIC DNA]</scope>
    <source>
        <strain evidence="2">JCM 17217</strain>
    </source>
</reference>
<dbReference type="InterPro" id="IPR012441">
    <property type="entry name" value="DUF1643"/>
</dbReference>
<proteinExistence type="predicted"/>
<evidence type="ECO:0000313" key="1">
    <source>
        <dbReference type="EMBL" id="GAA3984635.1"/>
    </source>
</evidence>
<organism evidence="1 2">
    <name type="scientific">Hymenobacter antarcticus</name>
    <dbReference type="NCBI Taxonomy" id="486270"/>
    <lineage>
        <taxon>Bacteria</taxon>
        <taxon>Pseudomonadati</taxon>
        <taxon>Bacteroidota</taxon>
        <taxon>Cytophagia</taxon>
        <taxon>Cytophagales</taxon>
        <taxon>Hymenobacteraceae</taxon>
        <taxon>Hymenobacter</taxon>
    </lineage>
</organism>
<dbReference type="Pfam" id="PF07799">
    <property type="entry name" value="DUF1643"/>
    <property type="match status" value="1"/>
</dbReference>
<protein>
    <recommendedName>
        <fullName evidence="3">DUF1643 domain-containing protein</fullName>
    </recommendedName>
</protein>